<dbReference type="InterPro" id="IPR001173">
    <property type="entry name" value="Glyco_trans_2-like"/>
</dbReference>
<dbReference type="GO" id="GO:0016758">
    <property type="term" value="F:hexosyltransferase activity"/>
    <property type="evidence" value="ECO:0007669"/>
    <property type="project" value="UniProtKB-ARBA"/>
</dbReference>
<dbReference type="Proteomes" id="UP000783102">
    <property type="component" value="Unassembled WGS sequence"/>
</dbReference>
<dbReference type="Gene3D" id="3.90.550.10">
    <property type="entry name" value="Spore Coat Polysaccharide Biosynthesis Protein SpsA, Chain A"/>
    <property type="match status" value="1"/>
</dbReference>
<organism evidence="2 3">
    <name type="scientific">Polynucleobacter paneuropaeus</name>
    <dbReference type="NCBI Taxonomy" id="2527775"/>
    <lineage>
        <taxon>Bacteria</taxon>
        <taxon>Pseudomonadati</taxon>
        <taxon>Pseudomonadota</taxon>
        <taxon>Betaproteobacteria</taxon>
        <taxon>Burkholderiales</taxon>
        <taxon>Burkholderiaceae</taxon>
        <taxon>Polynucleobacter</taxon>
    </lineage>
</organism>
<evidence type="ECO:0000313" key="2">
    <source>
        <dbReference type="EMBL" id="MBT8552001.1"/>
    </source>
</evidence>
<dbReference type="Pfam" id="PF00535">
    <property type="entry name" value="Glycos_transf_2"/>
    <property type="match status" value="1"/>
</dbReference>
<proteinExistence type="predicted"/>
<dbReference type="SUPFAM" id="SSF53448">
    <property type="entry name" value="Nucleotide-diphospho-sugar transferases"/>
    <property type="match status" value="1"/>
</dbReference>
<dbReference type="PANTHER" id="PTHR22916">
    <property type="entry name" value="GLYCOSYLTRANSFERASE"/>
    <property type="match status" value="1"/>
</dbReference>
<dbReference type="AlphaFoldDB" id="A0A9Q2WKD0"/>
<dbReference type="InterPro" id="IPR029044">
    <property type="entry name" value="Nucleotide-diphossugar_trans"/>
</dbReference>
<accession>A0A9Q2WKD0</accession>
<protein>
    <submittedName>
        <fullName evidence="2">Glycosyltransferase</fullName>
    </submittedName>
</protein>
<gene>
    <name evidence="2" type="ORF">G6731_08550</name>
</gene>
<comment type="caution">
    <text evidence="2">The sequence shown here is derived from an EMBL/GenBank/DDBJ whole genome shotgun (WGS) entry which is preliminary data.</text>
</comment>
<evidence type="ECO:0000313" key="3">
    <source>
        <dbReference type="Proteomes" id="UP000783102"/>
    </source>
</evidence>
<feature type="domain" description="Glycosyltransferase 2-like" evidence="1">
    <location>
        <begin position="9"/>
        <end position="173"/>
    </location>
</feature>
<dbReference type="PANTHER" id="PTHR22916:SF3">
    <property type="entry name" value="UDP-GLCNAC:BETAGAL BETA-1,3-N-ACETYLGLUCOSAMINYLTRANSFERASE-LIKE PROTEIN 1"/>
    <property type="match status" value="1"/>
</dbReference>
<name>A0A9Q2WKD0_9BURK</name>
<sequence>MIDRPNYFSVITCTFNSEKHLLECINSVEMQNHGNYEHIFIDANSSDSTISIIHEYMARSNANVRLYSRAPRGISDAMNYGVNVAHGDVIVHLHSDDFFSSPSVFSEVRDIFLSKHVSLVIGNCRLTGRRVQSFTFPSGIFRWPIFKLLFIPLLFHINFVPHPSTFIKASVFERFGLFKEDFKVAMDYEFWLRVLKFNNYYLANSVFSVYRFSENTISSKYANLTSRELISAIRLNRSKHLISYAVYLIFLRPLIFIRRFIKVCFVFRGSIR</sequence>
<dbReference type="EMBL" id="JAANEY010000001">
    <property type="protein sequence ID" value="MBT8552001.1"/>
    <property type="molecule type" value="Genomic_DNA"/>
</dbReference>
<reference evidence="2" key="1">
    <citation type="journal article" date="2021" name="Genome Biol. Evol.">
        <title>Continental-Scale Gene Flow Prevents Allopatric Divergence of Pelagic Freshwater Bacteria.</title>
        <authorList>
            <person name="Hoetzinger M."/>
            <person name="Pitt A."/>
            <person name="Huemer A."/>
            <person name="Hahn M.W."/>
        </authorList>
    </citation>
    <scope>NUCLEOTIDE SEQUENCE</scope>
    <source>
        <strain evidence="2">SM1-W8</strain>
    </source>
</reference>
<evidence type="ECO:0000259" key="1">
    <source>
        <dbReference type="Pfam" id="PF00535"/>
    </source>
</evidence>